<reference evidence="1 3" key="2">
    <citation type="journal article" date="2013" name="Nature">
        <title>Insights into bilaterian evolution from three spiralian genomes.</title>
        <authorList>
            <person name="Simakov O."/>
            <person name="Marletaz F."/>
            <person name="Cho S.J."/>
            <person name="Edsinger-Gonzales E."/>
            <person name="Havlak P."/>
            <person name="Hellsten U."/>
            <person name="Kuo D.H."/>
            <person name="Larsson T."/>
            <person name="Lv J."/>
            <person name="Arendt D."/>
            <person name="Savage R."/>
            <person name="Osoegawa K."/>
            <person name="de Jong P."/>
            <person name="Grimwood J."/>
            <person name="Chapman J.A."/>
            <person name="Shapiro H."/>
            <person name="Aerts A."/>
            <person name="Otillar R.P."/>
            <person name="Terry A.Y."/>
            <person name="Boore J.L."/>
            <person name="Grigoriev I.V."/>
            <person name="Lindberg D.R."/>
            <person name="Seaver E.C."/>
            <person name="Weisblat D.A."/>
            <person name="Putnam N.H."/>
            <person name="Rokhsar D.S."/>
        </authorList>
    </citation>
    <scope>NUCLEOTIDE SEQUENCE</scope>
    <source>
        <strain evidence="1 3">I ESC-2004</strain>
    </source>
</reference>
<reference evidence="3" key="1">
    <citation type="submission" date="2012-12" db="EMBL/GenBank/DDBJ databases">
        <authorList>
            <person name="Hellsten U."/>
            <person name="Grimwood J."/>
            <person name="Chapman J.A."/>
            <person name="Shapiro H."/>
            <person name="Aerts A."/>
            <person name="Otillar R.P."/>
            <person name="Terry A.Y."/>
            <person name="Boore J.L."/>
            <person name="Simakov O."/>
            <person name="Marletaz F."/>
            <person name="Cho S.-J."/>
            <person name="Edsinger-Gonzales E."/>
            <person name="Havlak P."/>
            <person name="Kuo D.-H."/>
            <person name="Larsson T."/>
            <person name="Lv J."/>
            <person name="Arendt D."/>
            <person name="Savage R."/>
            <person name="Osoegawa K."/>
            <person name="de Jong P."/>
            <person name="Lindberg D.R."/>
            <person name="Seaver E.C."/>
            <person name="Weisblat D.A."/>
            <person name="Putnam N.H."/>
            <person name="Grigoriev I.V."/>
            <person name="Rokhsar D.S."/>
        </authorList>
    </citation>
    <scope>NUCLEOTIDE SEQUENCE</scope>
    <source>
        <strain evidence="3">I ESC-2004</strain>
    </source>
</reference>
<sequence length="111" mass="12612">MRFLTLEEIRQQCRIDADDSGSSDEDTLLTRYGMVAEEAVESDLNRNLYATAADIPEDDTTGLVAKMTHKQAMLLMVGQLYENREATSELTMKEVPLAYQHFIEKDRVIPV</sequence>
<protein>
    <recommendedName>
        <fullName evidence="4">Phage gp6-like head-tail connector protein</fullName>
    </recommendedName>
</protein>
<dbReference type="Gene3D" id="1.10.3230.30">
    <property type="entry name" value="Phage gp6-like head-tail connector protein"/>
    <property type="match status" value="1"/>
</dbReference>
<dbReference type="HOGENOM" id="CLU_085951_3_1_1"/>
<keyword evidence="3" id="KW-1185">Reference proteome</keyword>
<evidence type="ECO:0000313" key="1">
    <source>
        <dbReference type="EMBL" id="ELU16554.1"/>
    </source>
</evidence>
<dbReference type="OMA" id="QARTENF"/>
<dbReference type="CDD" id="cd08054">
    <property type="entry name" value="gp6"/>
    <property type="match status" value="1"/>
</dbReference>
<accession>R7VD29</accession>
<dbReference type="InterPro" id="IPR021146">
    <property type="entry name" value="Phage_gp6-like_head-tail"/>
</dbReference>
<evidence type="ECO:0000313" key="2">
    <source>
        <dbReference type="EnsemblMetazoa" id="CapteP121697"/>
    </source>
</evidence>
<evidence type="ECO:0008006" key="4">
    <source>
        <dbReference type="Google" id="ProtNLM"/>
    </source>
</evidence>
<evidence type="ECO:0000313" key="3">
    <source>
        <dbReference type="Proteomes" id="UP000014760"/>
    </source>
</evidence>
<organism evidence="1">
    <name type="scientific">Capitella teleta</name>
    <name type="common">Polychaete worm</name>
    <dbReference type="NCBI Taxonomy" id="283909"/>
    <lineage>
        <taxon>Eukaryota</taxon>
        <taxon>Metazoa</taxon>
        <taxon>Spiralia</taxon>
        <taxon>Lophotrochozoa</taxon>
        <taxon>Annelida</taxon>
        <taxon>Polychaeta</taxon>
        <taxon>Sedentaria</taxon>
        <taxon>Scolecida</taxon>
        <taxon>Capitellidae</taxon>
        <taxon>Capitella</taxon>
    </lineage>
</organism>
<dbReference type="AlphaFoldDB" id="R7VD29"/>
<dbReference type="EnsemblMetazoa" id="CapteT121697">
    <property type="protein sequence ID" value="CapteP121697"/>
    <property type="gene ID" value="CapteG121697"/>
</dbReference>
<dbReference type="Pfam" id="PF05135">
    <property type="entry name" value="Phage_connect_1"/>
    <property type="match status" value="1"/>
</dbReference>
<proteinExistence type="predicted"/>
<dbReference type="InterPro" id="IPR006450">
    <property type="entry name" value="Phage_HK97_gp6-like"/>
</dbReference>
<reference evidence="2" key="3">
    <citation type="submission" date="2015-06" db="UniProtKB">
        <authorList>
            <consortium name="EnsemblMetazoa"/>
        </authorList>
    </citation>
    <scope>IDENTIFICATION</scope>
</reference>
<dbReference type="EMBL" id="KB293080">
    <property type="protein sequence ID" value="ELU16554.1"/>
    <property type="molecule type" value="Genomic_DNA"/>
</dbReference>
<dbReference type="EMBL" id="AMQN01017401">
    <property type="status" value="NOT_ANNOTATED_CDS"/>
    <property type="molecule type" value="Genomic_DNA"/>
</dbReference>
<name>R7VD29_CAPTE</name>
<dbReference type="Proteomes" id="UP000014760">
    <property type="component" value="Unassembled WGS sequence"/>
</dbReference>
<dbReference type="NCBIfam" id="TIGR01560">
    <property type="entry name" value="put_DNA_pack"/>
    <property type="match status" value="1"/>
</dbReference>
<gene>
    <name evidence="1" type="ORF">CAPTEDRAFT_121697</name>
</gene>